<name>A0A449B539_9BACT</name>
<dbReference type="PANTHER" id="PTHR43370:SF1">
    <property type="entry name" value="GUANOSINE ABC TRANSPORTER PERMEASE PROTEIN NUPQ"/>
    <property type="match status" value="1"/>
</dbReference>
<dbReference type="KEGG" id="mmau:NCTC10168_00643"/>
<evidence type="ECO:0000256" key="1">
    <source>
        <dbReference type="ARBA" id="ARBA00004651"/>
    </source>
</evidence>
<evidence type="ECO:0000313" key="7">
    <source>
        <dbReference type="EMBL" id="VEU75710.1"/>
    </source>
</evidence>
<feature type="transmembrane region" description="Helical" evidence="6">
    <location>
        <begin position="40"/>
        <end position="57"/>
    </location>
</feature>
<dbReference type="Pfam" id="PF02653">
    <property type="entry name" value="BPD_transp_2"/>
    <property type="match status" value="1"/>
</dbReference>
<keyword evidence="4 6" id="KW-1133">Transmembrane helix</keyword>
<evidence type="ECO:0000256" key="3">
    <source>
        <dbReference type="ARBA" id="ARBA00022692"/>
    </source>
</evidence>
<keyword evidence="2" id="KW-1003">Cell membrane</keyword>
<dbReference type="PANTHER" id="PTHR43370">
    <property type="entry name" value="SUGAR ABC TRANSPORTER INTEGRAL MEMBRANE PROTEIN-RELATED"/>
    <property type="match status" value="1"/>
</dbReference>
<dbReference type="OrthoDB" id="9792579at2"/>
<dbReference type="EMBL" id="LR215037">
    <property type="protein sequence ID" value="VEU75710.1"/>
    <property type="molecule type" value="Genomic_DNA"/>
</dbReference>
<organism evidence="7 8">
    <name type="scientific">Mycoplasmopsis maculosa</name>
    <dbReference type="NCBI Taxonomy" id="114885"/>
    <lineage>
        <taxon>Bacteria</taxon>
        <taxon>Bacillati</taxon>
        <taxon>Mycoplasmatota</taxon>
        <taxon>Mycoplasmoidales</taxon>
        <taxon>Metamycoplasmataceae</taxon>
        <taxon>Mycoplasmopsis</taxon>
    </lineage>
</organism>
<evidence type="ECO:0000256" key="4">
    <source>
        <dbReference type="ARBA" id="ARBA00022989"/>
    </source>
</evidence>
<feature type="transmembrane region" description="Helical" evidence="6">
    <location>
        <begin position="12"/>
        <end position="28"/>
    </location>
</feature>
<proteinExistence type="predicted"/>
<dbReference type="GO" id="GO:0022857">
    <property type="term" value="F:transmembrane transporter activity"/>
    <property type="evidence" value="ECO:0007669"/>
    <property type="project" value="InterPro"/>
</dbReference>
<gene>
    <name evidence="7" type="ORF">NCTC10168_00643</name>
</gene>
<evidence type="ECO:0000313" key="8">
    <source>
        <dbReference type="Proteomes" id="UP000290243"/>
    </source>
</evidence>
<keyword evidence="5 6" id="KW-0472">Membrane</keyword>
<evidence type="ECO:0000256" key="2">
    <source>
        <dbReference type="ARBA" id="ARBA00022475"/>
    </source>
</evidence>
<reference evidence="7 8" key="1">
    <citation type="submission" date="2019-01" db="EMBL/GenBank/DDBJ databases">
        <authorList>
            <consortium name="Pathogen Informatics"/>
        </authorList>
    </citation>
    <scope>NUCLEOTIDE SEQUENCE [LARGE SCALE GENOMIC DNA]</scope>
    <source>
        <strain evidence="7 8">NCTC10168</strain>
    </source>
</reference>
<feature type="transmembrane region" description="Helical" evidence="6">
    <location>
        <begin position="203"/>
        <end position="222"/>
    </location>
</feature>
<comment type="subcellular location">
    <subcellularLocation>
        <location evidence="1">Cell membrane</location>
        <topology evidence="1">Multi-pass membrane protein</topology>
    </subcellularLocation>
</comment>
<protein>
    <submittedName>
        <fullName evidence="7">ABC-type uncharacterized transport system, permease component</fullName>
    </submittedName>
</protein>
<accession>A0A449B539</accession>
<dbReference type="InterPro" id="IPR001851">
    <property type="entry name" value="ABC_transp_permease"/>
</dbReference>
<feature type="transmembrane region" description="Helical" evidence="6">
    <location>
        <begin position="63"/>
        <end position="90"/>
    </location>
</feature>
<dbReference type="CDD" id="cd06580">
    <property type="entry name" value="TM_PBP1_transp_TpRbsC_like"/>
    <property type="match status" value="1"/>
</dbReference>
<keyword evidence="3 6" id="KW-0812">Transmembrane</keyword>
<feature type="transmembrane region" description="Helical" evidence="6">
    <location>
        <begin position="102"/>
        <end position="122"/>
    </location>
</feature>
<dbReference type="AlphaFoldDB" id="A0A449B539"/>
<dbReference type="GO" id="GO:0005886">
    <property type="term" value="C:plasma membrane"/>
    <property type="evidence" value="ECO:0007669"/>
    <property type="project" value="UniProtKB-SubCell"/>
</dbReference>
<feature type="transmembrane region" description="Helical" evidence="6">
    <location>
        <begin position="150"/>
        <end position="169"/>
    </location>
</feature>
<dbReference type="Proteomes" id="UP000290243">
    <property type="component" value="Chromosome"/>
</dbReference>
<sequence>MQFFSNFSNEVVIYGMILTLAAISGIFSERSGTVNIGIEAMMSFGGIGYALAAYIVYKIDPNFSNGIIQLILFGVAMLFGLLFGLLHGFATIKLKADHTISGVALNLLAVAAATIVVNSSFINSPTRTIPYNPQINEAYISAQWNGLEKIFSLSLLVFIIVVIASWVMLNKSSWGLRFKAVGENPQAVDVVGVNVYKIKWQGIMLSGAIAGLAGALFANKLGSAYNGNVQGLGFLGIAVMIMAHWNIGISVLTGFIFGVFQYAGTLATGSAFQELFGQEATKYSDLVRTIPYVLTLVFLISFSKLSPGPAAAGINYDKSAR</sequence>
<evidence type="ECO:0000256" key="6">
    <source>
        <dbReference type="SAM" id="Phobius"/>
    </source>
</evidence>
<keyword evidence="8" id="KW-1185">Reference proteome</keyword>
<evidence type="ECO:0000256" key="5">
    <source>
        <dbReference type="ARBA" id="ARBA00023136"/>
    </source>
</evidence>
<dbReference type="RefSeq" id="WP_129647043.1">
    <property type="nucleotide sequence ID" value="NZ_LR215037.1"/>
</dbReference>
<feature type="transmembrane region" description="Helical" evidence="6">
    <location>
        <begin position="234"/>
        <end position="260"/>
    </location>
</feature>